<dbReference type="InterPro" id="IPR013429">
    <property type="entry name" value="Regulatory_FmdB_Zinc_ribbon"/>
</dbReference>
<name>A0A5S9N760_9GAMM</name>
<feature type="region of interest" description="Disordered" evidence="1">
    <location>
        <begin position="73"/>
        <end position="101"/>
    </location>
</feature>
<dbReference type="EMBL" id="CACSIK010000001">
    <property type="protein sequence ID" value="CAA0080369.1"/>
    <property type="molecule type" value="Genomic_DNA"/>
</dbReference>
<evidence type="ECO:0000313" key="6">
    <source>
        <dbReference type="Proteomes" id="UP000439591"/>
    </source>
</evidence>
<dbReference type="AlphaFoldDB" id="A0A5S9N760"/>
<evidence type="ECO:0000313" key="4">
    <source>
        <dbReference type="EMBL" id="CAA0085757.1"/>
    </source>
</evidence>
<proteinExistence type="predicted"/>
<dbReference type="RefSeq" id="WP_159266914.1">
    <property type="nucleotide sequence ID" value="NZ_CACSIK010000001.1"/>
</dbReference>
<gene>
    <name evidence="3" type="ORF">IHBHHGIJ_00199</name>
    <name evidence="4" type="ORF">KFEGEMFD_00950</name>
</gene>
<protein>
    <recommendedName>
        <fullName evidence="2">Putative regulatory protein FmdB zinc ribbon domain-containing protein</fullName>
    </recommendedName>
</protein>
<dbReference type="OrthoDB" id="9813321at2"/>
<dbReference type="SMART" id="SM00834">
    <property type="entry name" value="CxxC_CXXC_SSSS"/>
    <property type="match status" value="1"/>
</dbReference>
<reference evidence="5 6" key="1">
    <citation type="submission" date="2019-11" db="EMBL/GenBank/DDBJ databases">
        <authorList>
            <person name="Holert J."/>
        </authorList>
    </citation>
    <scope>NUCLEOTIDE SEQUENCE [LARGE SCALE GENOMIC DNA]</scope>
    <source>
        <strain evidence="4">BC3_2A</strain>
        <strain evidence="3">SB11_1A</strain>
    </source>
</reference>
<dbReference type="Proteomes" id="UP000435877">
    <property type="component" value="Unassembled WGS sequence"/>
</dbReference>
<sequence>MPLYDYKCKEHGLFHELASMENAPLPCACPQCGKLSARVIMIPPEVLAMAPGRKKAMEKNEKAIHQPIISSVDSREDDAQRRAHAAAKKGCGCNDHAAHPDRSSLRQKAIYLPDGSKVFPSQRPWMISH</sequence>
<keyword evidence="5" id="KW-1185">Reference proteome</keyword>
<dbReference type="Pfam" id="PF09723">
    <property type="entry name" value="Zn_ribbon_8"/>
    <property type="match status" value="1"/>
</dbReference>
<accession>A0A5S9N760</accession>
<dbReference type="NCBIfam" id="TIGR02605">
    <property type="entry name" value="CxxC_CxxC_SSSS"/>
    <property type="match status" value="1"/>
</dbReference>
<organism evidence="4 6">
    <name type="scientific">Zhongshania aliphaticivorans</name>
    <dbReference type="NCBI Taxonomy" id="1470434"/>
    <lineage>
        <taxon>Bacteria</taxon>
        <taxon>Pseudomonadati</taxon>
        <taxon>Pseudomonadota</taxon>
        <taxon>Gammaproteobacteria</taxon>
        <taxon>Cellvibrionales</taxon>
        <taxon>Spongiibacteraceae</taxon>
        <taxon>Zhongshania</taxon>
    </lineage>
</organism>
<evidence type="ECO:0000256" key="1">
    <source>
        <dbReference type="SAM" id="MobiDB-lite"/>
    </source>
</evidence>
<feature type="domain" description="Putative regulatory protein FmdB zinc ribbon" evidence="2">
    <location>
        <begin position="1"/>
        <end position="41"/>
    </location>
</feature>
<evidence type="ECO:0000313" key="5">
    <source>
        <dbReference type="Proteomes" id="UP000435877"/>
    </source>
</evidence>
<evidence type="ECO:0000313" key="3">
    <source>
        <dbReference type="EMBL" id="CAA0080369.1"/>
    </source>
</evidence>
<dbReference type="EMBL" id="CACSIM010000001">
    <property type="protein sequence ID" value="CAA0085757.1"/>
    <property type="molecule type" value="Genomic_DNA"/>
</dbReference>
<dbReference type="Proteomes" id="UP000439591">
    <property type="component" value="Unassembled WGS sequence"/>
</dbReference>
<evidence type="ECO:0000259" key="2">
    <source>
        <dbReference type="SMART" id="SM00834"/>
    </source>
</evidence>